<keyword evidence="1" id="KW-0175">Coiled coil</keyword>
<sequence length="1390" mass="159448">MHAKQSEAEVVELQEALAKLNKEKEALTLDYKCCSERINQLEKDLSMAEVNLNHLENEVLIGNAKFQNAEANRVLLEVSNQSLRVEAENLVKKIAMKDQELSKKEERLEKLENRLQEENIHCQQVEAMLKNLQLLNSQSKDDNSALQLELKNVLQKLKNMEICKDGLEVEIQQVRDDNHSLSQSNLLSIVKMENMENEIIGLRELKQKLEKEVSLQMSSGEFLQQEILSLKEEIKELNSSYEALIEQVKAAGLNPACVGASLKNLEDENKRLRHICDKGINEKENLLKKLENMEELLKKKTVDEISISELNGEKTKFVLEKASLLSQLQAVTETMHRLLEKNAVLENSISTAKVELEGLREKSKGLEGVCELLKSERSYLLTERGTLLLKLDNVENKLGSLENRFIRLEEEYANLEKEKNAVNSQVEELKVSLCVEKQERVSTQIQSETSFAGLQRQIHLIKEGNELKKNEHAEELERTLKSQFEMSILQKYVKDMEEKNYSLIIECQKHVEASKLAEKLISELESESLEQQVETELLLDEIERLRLDIYQVFRTLETGMDCVLDGKFENEKIFIHHIVGNIEDMKRSISKYEDDKQQLLVENSVLVTVLEQLESKGMEIESQKIYFENELNFMLKNHAIDESERAKILEMNKQLKLDLSEGHQHAAKLEAELVSLCAKQADLQKSYSTLQETYVRVMEENESLSKKFSDLKEEKWHTDQQNDAAVLDFLATVNESAILGSFGAEKMMELKSILEDLNTQHESNCTLEKEMSVLRGQLELQKAGNMELTSAVRKLEMETQGIREYNIQMKRDMTNGKESLIQTEAKLLDTEAKLVAAENLNLSLCKMVEKLKSCIQGSLQARQDQENSILQLSENNILQKKEIESISSVKTKLESEIQDTNDEVELWEAEASAFYFDLQVCSIHEVMFQNKVQELTGVCRSLESESAAKTFENEQMKGKMFLMESEIGVLKTELNAYGPVIASLRDDIAFLEHNALLHSKVKATLTEEPEFLEVAAHPKRDISKKTHVDSLLGLKNLRGRIKTVRKLMEDTRNPSFQGRSISDTKQEFPVKEIEDLTISDTKQEFPVKEIEDLKRRRFFGRDKHKFLKIKNKASKVWNGMLMKDIPVDRFPHANRGDSGADDQLVLENGMRDLTIGGSLKVSYKMAEKDLVFKHSENGKHKADTPFTDSDVEKELGVDKLQESARNRAYFPEVNERTAHDRLALNAYKLEILQTTVQNLRTKLAMNQSSRKAKNVDFETIQERLLEAEETILHLMESNLLMAENIEEVSCQDEVSSPNISKIMKRTKITEQARKGSEKIDRLQLELQKVQYILLKFEDEKKNKGRSRLFKSKTVILRDFMYNGRKKSAKRKKSPLCGCLKPSSSTNGRSL</sequence>
<accession>A0A2Z7AXA3</accession>
<dbReference type="GO" id="GO:0005886">
    <property type="term" value="C:plasma membrane"/>
    <property type="evidence" value="ECO:0007669"/>
    <property type="project" value="TreeGrafter"/>
</dbReference>
<dbReference type="GO" id="GO:0051015">
    <property type="term" value="F:actin filament binding"/>
    <property type="evidence" value="ECO:0007669"/>
    <property type="project" value="TreeGrafter"/>
</dbReference>
<keyword evidence="4" id="KW-1185">Reference proteome</keyword>
<evidence type="ECO:0000256" key="1">
    <source>
        <dbReference type="SAM" id="Coils"/>
    </source>
</evidence>
<feature type="coiled-coil region" evidence="1">
    <location>
        <begin position="883"/>
        <end position="910"/>
    </location>
</feature>
<dbReference type="EMBL" id="KV013333">
    <property type="protein sequence ID" value="KZV23927.1"/>
    <property type="molecule type" value="Genomic_DNA"/>
</dbReference>
<proteinExistence type="predicted"/>
<name>A0A2Z7AXA3_9LAMI</name>
<feature type="coiled-coil region" evidence="1">
    <location>
        <begin position="666"/>
        <end position="714"/>
    </location>
</feature>
<feature type="coiled-coil region" evidence="1">
    <location>
        <begin position="3"/>
        <end position="303"/>
    </location>
</feature>
<evidence type="ECO:0000256" key="2">
    <source>
        <dbReference type="SAM" id="MobiDB-lite"/>
    </source>
</evidence>
<feature type="coiled-coil region" evidence="1">
    <location>
        <begin position="328"/>
        <end position="432"/>
    </location>
</feature>
<gene>
    <name evidence="3" type="ORF">F511_23288</name>
</gene>
<reference evidence="3 4" key="1">
    <citation type="journal article" date="2015" name="Proc. Natl. Acad. Sci. U.S.A.">
        <title>The resurrection genome of Boea hygrometrica: A blueprint for survival of dehydration.</title>
        <authorList>
            <person name="Xiao L."/>
            <person name="Yang G."/>
            <person name="Zhang L."/>
            <person name="Yang X."/>
            <person name="Zhao S."/>
            <person name="Ji Z."/>
            <person name="Zhou Q."/>
            <person name="Hu M."/>
            <person name="Wang Y."/>
            <person name="Chen M."/>
            <person name="Xu Y."/>
            <person name="Jin H."/>
            <person name="Xiao X."/>
            <person name="Hu G."/>
            <person name="Bao F."/>
            <person name="Hu Y."/>
            <person name="Wan P."/>
            <person name="Li L."/>
            <person name="Deng X."/>
            <person name="Kuang T."/>
            <person name="Xiang C."/>
            <person name="Zhu J.K."/>
            <person name="Oliver M.J."/>
            <person name="He Y."/>
        </authorList>
    </citation>
    <scope>NUCLEOTIDE SEQUENCE [LARGE SCALE GENOMIC DNA]</scope>
    <source>
        <strain evidence="4">cv. XS01</strain>
    </source>
</reference>
<dbReference type="InterPro" id="IPR051861">
    <property type="entry name" value="NET_actin-binding_domain"/>
</dbReference>
<dbReference type="PANTHER" id="PTHR32258">
    <property type="entry name" value="PROTEIN NETWORKED 4A"/>
    <property type="match status" value="1"/>
</dbReference>
<dbReference type="Proteomes" id="UP000250235">
    <property type="component" value="Unassembled WGS sequence"/>
</dbReference>
<evidence type="ECO:0000313" key="3">
    <source>
        <dbReference type="EMBL" id="KZV23927.1"/>
    </source>
</evidence>
<protein>
    <submittedName>
        <fullName evidence="3">Golgin subfamily B member 1</fullName>
    </submittedName>
</protein>
<organism evidence="3 4">
    <name type="scientific">Dorcoceras hygrometricum</name>
    <dbReference type="NCBI Taxonomy" id="472368"/>
    <lineage>
        <taxon>Eukaryota</taxon>
        <taxon>Viridiplantae</taxon>
        <taxon>Streptophyta</taxon>
        <taxon>Embryophyta</taxon>
        <taxon>Tracheophyta</taxon>
        <taxon>Spermatophyta</taxon>
        <taxon>Magnoliopsida</taxon>
        <taxon>eudicotyledons</taxon>
        <taxon>Gunneridae</taxon>
        <taxon>Pentapetalae</taxon>
        <taxon>asterids</taxon>
        <taxon>lamiids</taxon>
        <taxon>Lamiales</taxon>
        <taxon>Gesneriaceae</taxon>
        <taxon>Didymocarpoideae</taxon>
        <taxon>Trichosporeae</taxon>
        <taxon>Loxocarpinae</taxon>
        <taxon>Dorcoceras</taxon>
    </lineage>
</organism>
<dbReference type="PANTHER" id="PTHR32258:SF6">
    <property type="entry name" value="PROTEIN NETWORKED 1A"/>
    <property type="match status" value="1"/>
</dbReference>
<feature type="region of interest" description="Disordered" evidence="2">
    <location>
        <begin position="1365"/>
        <end position="1390"/>
    </location>
</feature>
<feature type="compositionally biased region" description="Polar residues" evidence="2">
    <location>
        <begin position="1381"/>
        <end position="1390"/>
    </location>
</feature>
<dbReference type="OrthoDB" id="10255522at2759"/>
<dbReference type="SUPFAM" id="SSF57997">
    <property type="entry name" value="Tropomyosin"/>
    <property type="match status" value="1"/>
</dbReference>
<evidence type="ECO:0000313" key="4">
    <source>
        <dbReference type="Proteomes" id="UP000250235"/>
    </source>
</evidence>